<organism evidence="2">
    <name type="scientific">Megaviridae environmental sample</name>
    <dbReference type="NCBI Taxonomy" id="1737588"/>
    <lineage>
        <taxon>Viruses</taxon>
        <taxon>Varidnaviria</taxon>
        <taxon>Bamfordvirae</taxon>
        <taxon>Nucleocytoviricota</taxon>
        <taxon>Megaviricetes</taxon>
        <taxon>Imitervirales</taxon>
        <taxon>Mimiviridae</taxon>
        <taxon>environmental samples</taxon>
    </lineage>
</organism>
<dbReference type="EMBL" id="MN448289">
    <property type="protein sequence ID" value="QFG74529.1"/>
    <property type="molecule type" value="Genomic_DNA"/>
</dbReference>
<reference evidence="2" key="1">
    <citation type="journal article" date="2019" name="Philos. Trans. R. Soc. Lond., B, Biol. Sci.">
        <title>Targeted metagenomic recovery of four divergent viruses reveals shared and distinctive characteristics of giant viruses of marine eukaryotes.</title>
        <authorList>
            <person name="Needham D.M."/>
            <person name="Poirier C."/>
            <person name="Hehenberger E."/>
            <person name="Jimenez V."/>
            <person name="Swalwell J.E."/>
            <person name="Santoro A.E."/>
            <person name="Worden A.Z."/>
        </authorList>
    </citation>
    <scope>NUCLEOTIDE SEQUENCE</scope>
    <source>
        <strain evidence="2">MPacV-611</strain>
    </source>
</reference>
<proteinExistence type="predicted"/>
<evidence type="ECO:0000256" key="1">
    <source>
        <dbReference type="SAM" id="Coils"/>
    </source>
</evidence>
<dbReference type="InterPro" id="IPR043872">
    <property type="entry name" value="DUF5832"/>
</dbReference>
<dbReference type="Pfam" id="PF19150">
    <property type="entry name" value="DUF5832"/>
    <property type="match status" value="1"/>
</dbReference>
<protein>
    <submittedName>
        <fullName evidence="2">Uncharacterized protein</fullName>
    </submittedName>
</protein>
<evidence type="ECO:0000313" key="2">
    <source>
        <dbReference type="EMBL" id="QFG74529.1"/>
    </source>
</evidence>
<sequence length="186" mass="21589">MSIPSILNVVPTQQNWVCISFLVDKDVSSTTAIRIGGVFKDYNEACEHAKQIREVDIYNNVFVGELGEWLPFDPKPTDKTKVEQTDYLNKDLDNLMKSRVKEQNKANIVHELRKSEEQHKNDQKNLDLKNKNREELVEKLKNIKNDNEKNSVENILSTLDEKINETKERLKAHSQTIEKLNGQLKE</sequence>
<keyword evidence="1" id="KW-0175">Coiled coil</keyword>
<accession>A0A5J6VKY1</accession>
<name>A0A5J6VKY1_9VIRU</name>
<feature type="coiled-coil region" evidence="1">
    <location>
        <begin position="112"/>
        <end position="183"/>
    </location>
</feature>